<dbReference type="InterPro" id="IPR050194">
    <property type="entry name" value="Glycosyltransferase_grp1"/>
</dbReference>
<dbReference type="AlphaFoldDB" id="A0A809S4C0"/>
<name>A0A809S4C0_9BACT</name>
<evidence type="ECO:0000313" key="2">
    <source>
        <dbReference type="EMBL" id="BBO23537.1"/>
    </source>
</evidence>
<gene>
    <name evidence="2" type="ORF">NPRO_11320</name>
</gene>
<dbReference type="EMBL" id="AP021858">
    <property type="protein sequence ID" value="BBO23537.1"/>
    <property type="molecule type" value="Genomic_DNA"/>
</dbReference>
<accession>A0A809S4C0</accession>
<feature type="domain" description="Glycosyl transferase family 1" evidence="1">
    <location>
        <begin position="187"/>
        <end position="327"/>
    </location>
</feature>
<proteinExistence type="predicted"/>
<protein>
    <submittedName>
        <fullName evidence="2">Glycosyl transferase family 1</fullName>
    </submittedName>
</protein>
<dbReference type="SUPFAM" id="SSF53756">
    <property type="entry name" value="UDP-Glycosyltransferase/glycogen phosphorylase"/>
    <property type="match status" value="1"/>
</dbReference>
<dbReference type="Proteomes" id="UP000662873">
    <property type="component" value="Chromosome"/>
</dbReference>
<dbReference type="Gene3D" id="3.40.50.2000">
    <property type="entry name" value="Glycogen Phosphorylase B"/>
    <property type="match status" value="2"/>
</dbReference>
<evidence type="ECO:0000259" key="1">
    <source>
        <dbReference type="Pfam" id="PF00534"/>
    </source>
</evidence>
<dbReference type="Pfam" id="PF00534">
    <property type="entry name" value="Glycos_transf_1"/>
    <property type="match status" value="1"/>
</dbReference>
<dbReference type="InterPro" id="IPR001296">
    <property type="entry name" value="Glyco_trans_1"/>
</dbReference>
<dbReference type="GO" id="GO:0016757">
    <property type="term" value="F:glycosyltransferase activity"/>
    <property type="evidence" value="ECO:0007669"/>
    <property type="project" value="InterPro"/>
</dbReference>
<organism evidence="2 3">
    <name type="scientific">Candidatus Nitrosymbiomonas proteolyticus</name>
    <dbReference type="NCBI Taxonomy" id="2608984"/>
    <lineage>
        <taxon>Bacteria</taxon>
        <taxon>Bacillati</taxon>
        <taxon>Armatimonadota</taxon>
        <taxon>Armatimonadota incertae sedis</taxon>
        <taxon>Candidatus Nitrosymbiomonas</taxon>
    </lineage>
</organism>
<evidence type="ECO:0000313" key="3">
    <source>
        <dbReference type="Proteomes" id="UP000662873"/>
    </source>
</evidence>
<reference evidence="2" key="1">
    <citation type="journal article" name="DNA Res.">
        <title>The physiological potential of anammox bacteria as revealed by their core genome structure.</title>
        <authorList>
            <person name="Okubo T."/>
            <person name="Toyoda A."/>
            <person name="Fukuhara K."/>
            <person name="Uchiyama I."/>
            <person name="Harigaya Y."/>
            <person name="Kuroiwa M."/>
            <person name="Suzuki T."/>
            <person name="Murakami Y."/>
            <person name="Suwa Y."/>
            <person name="Takami H."/>
        </authorList>
    </citation>
    <scope>NUCLEOTIDE SEQUENCE</scope>
    <source>
        <strain evidence="2">317325-2</strain>
    </source>
</reference>
<dbReference type="KEGG" id="npy:NPRO_11320"/>
<sequence>MVAPYRVPVYEELGGAFETLVLFSGRERNRGSWERVLGQFRSCRWKQVWGFALRFARRAEQGAIDQQYLHLDPGYFFELLRYRPHAVISNEMGFRTLAALFYGFLFRRPVWVWWGGTLHTERNLSRRKRAWRKWFVGRVRRWISYGETSTEYLESLGVSRERVLQIQNCVDERRFQPEGERLIDVHPKPVVLYTGQMIRRKGVDRLIESAARLQSGGAEFSLLLVGGGAEAESLQEQAASLGLRHLVFHGAVAADQMPAVYRSADLVVFPTLEDVWGLTANEAILCGKPVLTSIYAGCAEEIIPSEQRFDPHDPDQFDKALGSAIRKGLIPPSRDSLWTCERTGKTIAEAISSVFL</sequence>
<dbReference type="PANTHER" id="PTHR45947">
    <property type="entry name" value="SULFOQUINOVOSYL TRANSFERASE SQD2"/>
    <property type="match status" value="1"/>
</dbReference>
<keyword evidence="2" id="KW-0808">Transferase</keyword>
<dbReference type="PANTHER" id="PTHR45947:SF3">
    <property type="entry name" value="SULFOQUINOVOSYL TRANSFERASE SQD2"/>
    <property type="match status" value="1"/>
</dbReference>